<protein>
    <submittedName>
        <fullName evidence="1">Uncharacterized protein</fullName>
    </submittedName>
</protein>
<evidence type="ECO:0000313" key="2">
    <source>
        <dbReference type="Proteomes" id="UP000632828"/>
    </source>
</evidence>
<proteinExistence type="predicted"/>
<reference evidence="1" key="1">
    <citation type="submission" date="2020-09" db="EMBL/GenBank/DDBJ databases">
        <title>Pelobacter alkaliphilus sp. nov., a novel anaerobic arsenate-reducing bacterium from terrestrial mud volcano.</title>
        <authorList>
            <person name="Khomyakova M.A."/>
            <person name="Merkel A.Y."/>
            <person name="Slobodkin A.I."/>
        </authorList>
    </citation>
    <scope>NUCLEOTIDE SEQUENCE</scope>
    <source>
        <strain evidence="1">M08fum</strain>
    </source>
</reference>
<keyword evidence="2" id="KW-1185">Reference proteome</keyword>
<sequence length="151" mass="17640">MPFCRGPLHQAPYRRKPRGGPPDLPEDYTLRLSLCCGHCRRRTLPPSVLYWGRRVFWRVAVLVISALRQGGYTLRRLHGLFCLSRSTLERWRRYFHELFPPSRCWQRLRGLLLPVVAPQDLPQGLIERFIRSRSDPVAGLIRCLQALLDPV</sequence>
<organism evidence="1 2">
    <name type="scientific">Pelovirga terrestris</name>
    <dbReference type="NCBI Taxonomy" id="2771352"/>
    <lineage>
        <taxon>Bacteria</taxon>
        <taxon>Pseudomonadati</taxon>
        <taxon>Thermodesulfobacteriota</taxon>
        <taxon>Desulfuromonadia</taxon>
        <taxon>Geobacterales</taxon>
        <taxon>Geobacteraceae</taxon>
        <taxon>Pelovirga</taxon>
    </lineage>
</organism>
<accession>A0A8J6UIY7</accession>
<dbReference type="EMBL" id="JACWUN010000044">
    <property type="protein sequence ID" value="MBD1401925.1"/>
    <property type="molecule type" value="Genomic_DNA"/>
</dbReference>
<comment type="caution">
    <text evidence="1">The sequence shown here is derived from an EMBL/GenBank/DDBJ whole genome shotgun (WGS) entry which is preliminary data.</text>
</comment>
<dbReference type="Proteomes" id="UP000632828">
    <property type="component" value="Unassembled WGS sequence"/>
</dbReference>
<dbReference type="AlphaFoldDB" id="A0A8J6UIY7"/>
<gene>
    <name evidence="1" type="ORF">ICT70_14795</name>
</gene>
<evidence type="ECO:0000313" key="1">
    <source>
        <dbReference type="EMBL" id="MBD1401925.1"/>
    </source>
</evidence>
<name>A0A8J6UIY7_9BACT</name>